<comment type="caution">
    <text evidence="1">The sequence shown here is derived from an EMBL/GenBank/DDBJ whole genome shotgun (WGS) entry which is preliminary data.</text>
</comment>
<evidence type="ECO:0000313" key="2">
    <source>
        <dbReference type="Proteomes" id="UP001215280"/>
    </source>
</evidence>
<evidence type="ECO:0000313" key="1">
    <source>
        <dbReference type="EMBL" id="KAJ7769569.1"/>
    </source>
</evidence>
<gene>
    <name evidence="1" type="ORF">DFH07DRAFT_735913</name>
</gene>
<protein>
    <submittedName>
        <fullName evidence="1">Uncharacterized protein</fullName>
    </submittedName>
</protein>
<reference evidence="1" key="1">
    <citation type="submission" date="2023-03" db="EMBL/GenBank/DDBJ databases">
        <title>Massive genome expansion in bonnet fungi (Mycena s.s.) driven by repeated elements and novel gene families across ecological guilds.</title>
        <authorList>
            <consortium name="Lawrence Berkeley National Laboratory"/>
            <person name="Harder C.B."/>
            <person name="Miyauchi S."/>
            <person name="Viragh M."/>
            <person name="Kuo A."/>
            <person name="Thoen E."/>
            <person name="Andreopoulos B."/>
            <person name="Lu D."/>
            <person name="Skrede I."/>
            <person name="Drula E."/>
            <person name="Henrissat B."/>
            <person name="Morin E."/>
            <person name="Kohler A."/>
            <person name="Barry K."/>
            <person name="LaButti K."/>
            <person name="Morin E."/>
            <person name="Salamov A."/>
            <person name="Lipzen A."/>
            <person name="Mereny Z."/>
            <person name="Hegedus B."/>
            <person name="Baldrian P."/>
            <person name="Stursova M."/>
            <person name="Weitz H."/>
            <person name="Taylor A."/>
            <person name="Grigoriev I.V."/>
            <person name="Nagy L.G."/>
            <person name="Martin F."/>
            <person name="Kauserud H."/>
        </authorList>
    </citation>
    <scope>NUCLEOTIDE SEQUENCE</scope>
    <source>
        <strain evidence="1">CBHHK188m</strain>
    </source>
</reference>
<organism evidence="1 2">
    <name type="scientific">Mycena maculata</name>
    <dbReference type="NCBI Taxonomy" id="230809"/>
    <lineage>
        <taxon>Eukaryota</taxon>
        <taxon>Fungi</taxon>
        <taxon>Dikarya</taxon>
        <taxon>Basidiomycota</taxon>
        <taxon>Agaricomycotina</taxon>
        <taxon>Agaricomycetes</taxon>
        <taxon>Agaricomycetidae</taxon>
        <taxon>Agaricales</taxon>
        <taxon>Marasmiineae</taxon>
        <taxon>Mycenaceae</taxon>
        <taxon>Mycena</taxon>
    </lineage>
</organism>
<dbReference type="Proteomes" id="UP001215280">
    <property type="component" value="Unassembled WGS sequence"/>
</dbReference>
<dbReference type="AlphaFoldDB" id="A0AAD7JSH9"/>
<dbReference type="EMBL" id="JARJLG010000025">
    <property type="protein sequence ID" value="KAJ7769569.1"/>
    <property type="molecule type" value="Genomic_DNA"/>
</dbReference>
<sequence>MLSTLTPSLLTESDYLNLSQKHTIRLSFPLSAGHSYLLYYELDRKNVQTPFPAHARGFFYFGPRPGLPLFAASLRFRCTPTAHPSSFDDGHDLLLSNGLPWQRLLVQAVMSTFPILRDQLLREGHLTLDGLERWRIRLDGRGGHVFSSRWLFGLHQQFPVDFGVDMNLVVVGRPHQDR</sequence>
<proteinExistence type="predicted"/>
<name>A0AAD7JSH9_9AGAR</name>
<accession>A0AAD7JSH9</accession>
<keyword evidence="2" id="KW-1185">Reference proteome</keyword>